<protein>
    <submittedName>
        <fullName evidence="1">Uncharacterized protein</fullName>
    </submittedName>
</protein>
<geneLocation type="plasmid" evidence="1 2">
    <name>p2</name>
</geneLocation>
<keyword evidence="1" id="KW-0614">Plasmid</keyword>
<name>A0ABX7F4R8_9HYPH</name>
<evidence type="ECO:0000313" key="1">
    <source>
        <dbReference type="EMBL" id="QRF54662.1"/>
    </source>
</evidence>
<dbReference type="Proteomes" id="UP000596351">
    <property type="component" value="Plasmid p2"/>
</dbReference>
<evidence type="ECO:0000313" key="2">
    <source>
        <dbReference type="Proteomes" id="UP000596351"/>
    </source>
</evidence>
<keyword evidence="2" id="KW-1185">Reference proteome</keyword>
<dbReference type="EMBL" id="CP032407">
    <property type="protein sequence ID" value="QRF54662.1"/>
    <property type="molecule type" value="Genomic_DNA"/>
</dbReference>
<accession>A0ABX7F4R8</accession>
<gene>
    <name evidence="1" type="ORF">D4A92_24385</name>
</gene>
<sequence length="84" mass="9206">MALGEDRLMGGTYFDDEQEIGPQGLAVLGNVLADLFRDQADVSNKDQELDLAAELVALFKSGFRSEEELKAMAGRSSFLHQQNS</sequence>
<reference evidence="1 2" key="1">
    <citation type="submission" date="2018-09" db="EMBL/GenBank/DDBJ databases">
        <title>Rhizobium sp. MAE2-X.</title>
        <authorList>
            <person name="Lee Y."/>
            <person name="Jeon C.O."/>
        </authorList>
    </citation>
    <scope>NUCLEOTIDE SEQUENCE [LARGE SCALE GENOMIC DNA]</scope>
    <source>
        <strain evidence="1 2">MAE2-X</strain>
        <plasmid evidence="1 2">p2</plasmid>
    </source>
</reference>
<proteinExistence type="predicted"/>
<organism evidence="1 2">
    <name type="scientific">Rhizobium rosettiformans</name>
    <dbReference type="NCBI Taxonomy" id="1368430"/>
    <lineage>
        <taxon>Bacteria</taxon>
        <taxon>Pseudomonadati</taxon>
        <taxon>Pseudomonadota</taxon>
        <taxon>Alphaproteobacteria</taxon>
        <taxon>Hyphomicrobiales</taxon>
        <taxon>Rhizobiaceae</taxon>
        <taxon>Rhizobium/Agrobacterium group</taxon>
        <taxon>Rhizobium</taxon>
    </lineage>
</organism>